<evidence type="ECO:0008006" key="4">
    <source>
        <dbReference type="Google" id="ProtNLM"/>
    </source>
</evidence>
<feature type="region of interest" description="Disordered" evidence="1">
    <location>
        <begin position="10"/>
        <end position="30"/>
    </location>
</feature>
<keyword evidence="3" id="KW-1185">Reference proteome</keyword>
<dbReference type="AlphaFoldDB" id="A0A8E0NBW9"/>
<evidence type="ECO:0000313" key="3">
    <source>
        <dbReference type="Proteomes" id="UP000016569"/>
    </source>
</evidence>
<sequence>MLGFADAADAWTQPRGNAQAEQSQGLRERPVRALASPGRYVTEGGEAFILDHSGARPLLRFDDSPEVWVLRATPAPRGDILYRNDQGDVILRSTPSGGLTLYTPRAPGGEPASQAGPGPGLRRPTLSPIQLVNFMVRQSDVASRAVGHLVVFEAEEISPGSETLVAEAAAAAVEALTRMARTSNLRDQAQQVRRIVIIEGARNNTEFSRGVLTITLDPREGPAGRPSSARVVRTLAGS</sequence>
<feature type="compositionally biased region" description="Polar residues" evidence="1">
    <location>
        <begin position="14"/>
        <end position="25"/>
    </location>
</feature>
<dbReference type="InterPro" id="IPR032591">
    <property type="entry name" value="DUF4908"/>
</dbReference>
<accession>A0A8E0NBW9</accession>
<evidence type="ECO:0000313" key="2">
    <source>
        <dbReference type="EMBL" id="GAD59503.1"/>
    </source>
</evidence>
<reference evidence="3" key="1">
    <citation type="journal article" date="2013" name="Genome Announc.">
        <title>Draft Genome Sequence of the Dimorphic Prosthecate Bacterium Brevundimonas abyssalis TAR-001T.</title>
        <authorList>
            <person name="Tsubouchi T."/>
            <person name="Nishi S."/>
            <person name="Usui K."/>
            <person name="Shimane Y."/>
            <person name="Takaki Y."/>
            <person name="Maruyama T."/>
            <person name="Hatada Y."/>
        </authorList>
    </citation>
    <scope>NUCLEOTIDE SEQUENCE [LARGE SCALE GENOMIC DNA]</scope>
    <source>
        <strain evidence="3">TAR-001</strain>
    </source>
</reference>
<proteinExistence type="predicted"/>
<name>A0A8E0NBW9_9CAUL</name>
<comment type="caution">
    <text evidence="2">The sequence shown here is derived from an EMBL/GenBank/DDBJ whole genome shotgun (WGS) entry which is preliminary data.</text>
</comment>
<evidence type="ECO:0000256" key="1">
    <source>
        <dbReference type="SAM" id="MobiDB-lite"/>
    </source>
</evidence>
<protein>
    <recommendedName>
        <fullName evidence="4">DUF4908 domain-containing protein</fullName>
    </recommendedName>
</protein>
<feature type="region of interest" description="Disordered" evidence="1">
    <location>
        <begin position="103"/>
        <end position="122"/>
    </location>
</feature>
<organism evidence="2 3">
    <name type="scientific">Brevundimonas abyssalis TAR-001</name>
    <dbReference type="NCBI Taxonomy" id="1391729"/>
    <lineage>
        <taxon>Bacteria</taxon>
        <taxon>Pseudomonadati</taxon>
        <taxon>Pseudomonadota</taxon>
        <taxon>Alphaproteobacteria</taxon>
        <taxon>Caulobacterales</taxon>
        <taxon>Caulobacteraceae</taxon>
        <taxon>Brevundimonas</taxon>
    </lineage>
</organism>
<dbReference type="Pfam" id="PF16252">
    <property type="entry name" value="DUF4908"/>
    <property type="match status" value="1"/>
</dbReference>
<dbReference type="Proteomes" id="UP000016569">
    <property type="component" value="Unassembled WGS sequence"/>
</dbReference>
<dbReference type="EMBL" id="BATC01000029">
    <property type="protein sequence ID" value="GAD59503.1"/>
    <property type="molecule type" value="Genomic_DNA"/>
</dbReference>
<gene>
    <name evidence="2" type="ORF">MBEBAB_1753</name>
</gene>